<dbReference type="PANTHER" id="PTHR38221">
    <property type="entry name" value="BNAA04G14260D PROTEIN"/>
    <property type="match status" value="1"/>
</dbReference>
<reference evidence="2" key="1">
    <citation type="submission" date="2020-06" db="EMBL/GenBank/DDBJ databases">
        <authorList>
            <person name="Li T."/>
            <person name="Hu X."/>
            <person name="Zhang T."/>
            <person name="Song X."/>
            <person name="Zhang H."/>
            <person name="Dai N."/>
            <person name="Sheng W."/>
            <person name="Hou X."/>
            <person name="Wei L."/>
        </authorList>
    </citation>
    <scope>NUCLEOTIDE SEQUENCE</scope>
    <source>
        <strain evidence="2">3651</strain>
        <tissue evidence="2">Leaf</tissue>
    </source>
</reference>
<dbReference type="PANTHER" id="PTHR38221:SF1">
    <property type="entry name" value="OVULE PROTEIN"/>
    <property type="match status" value="1"/>
</dbReference>
<dbReference type="AlphaFoldDB" id="A0AAE2D046"/>
<organism evidence="2 3">
    <name type="scientific">Sesamum alatum</name>
    <dbReference type="NCBI Taxonomy" id="300844"/>
    <lineage>
        <taxon>Eukaryota</taxon>
        <taxon>Viridiplantae</taxon>
        <taxon>Streptophyta</taxon>
        <taxon>Embryophyta</taxon>
        <taxon>Tracheophyta</taxon>
        <taxon>Spermatophyta</taxon>
        <taxon>Magnoliopsida</taxon>
        <taxon>eudicotyledons</taxon>
        <taxon>Gunneridae</taxon>
        <taxon>Pentapetalae</taxon>
        <taxon>asterids</taxon>
        <taxon>lamiids</taxon>
        <taxon>Lamiales</taxon>
        <taxon>Pedaliaceae</taxon>
        <taxon>Sesamum</taxon>
    </lineage>
</organism>
<comment type="caution">
    <text evidence="2">The sequence shown here is derived from an EMBL/GenBank/DDBJ whole genome shotgun (WGS) entry which is preliminary data.</text>
</comment>
<gene>
    <name evidence="2" type="ORF">Salat_0375300</name>
</gene>
<evidence type="ECO:0000256" key="1">
    <source>
        <dbReference type="SAM" id="MobiDB-lite"/>
    </source>
</evidence>
<feature type="region of interest" description="Disordered" evidence="1">
    <location>
        <begin position="328"/>
        <end position="359"/>
    </location>
</feature>
<evidence type="ECO:0000313" key="3">
    <source>
        <dbReference type="Proteomes" id="UP001293254"/>
    </source>
</evidence>
<proteinExistence type="predicted"/>
<accession>A0AAE2D046</accession>
<protein>
    <submittedName>
        <fullName evidence="2">Uncharacterized protein</fullName>
    </submittedName>
</protein>
<keyword evidence="3" id="KW-1185">Reference proteome</keyword>
<dbReference type="EMBL" id="JACGWO010000001">
    <property type="protein sequence ID" value="KAK4440404.1"/>
    <property type="molecule type" value="Genomic_DNA"/>
</dbReference>
<sequence length="412" mass="45520">METLKEQEDAFASIVKLCKPTASQEAKFRNFPFVRESQDFAESNPCPFSSSPEPTPSETPGIFMVSPPNSANSINQQVEDEAVFHTPPEHHVSNLYSSEDQNLDDSCAEGLRTVHVGDRSDRRKKVRVLEGQSDDEFKSKKIRVQREELDGETVPVGETEAIVVEIEGNGAVSDRKVIVVDSADSLDIISEGGVKVSAVDVVQNIDELMKDRMPEVDAIDGNHELGKKCISIKDFQINKGEKPNENSDLSGSLDSSKIEDEIANLKRILEYRTKRRQESGVGGTEEVVKVAEDGKMPKHGYGGGGQITHSKRIEKIDGSRYIGVGDVERRQNGRTGGGGSAGRRQLPASMKEKEKNVGAGERKSGLLEFLHVLKVVVEDMHGGEDVNFLETVKRRGVVFPRARWWPHEVDDE</sequence>
<reference evidence="2" key="2">
    <citation type="journal article" date="2024" name="Plant">
        <title>Genomic evolution and insights into agronomic trait innovations of Sesamum species.</title>
        <authorList>
            <person name="Miao H."/>
            <person name="Wang L."/>
            <person name="Qu L."/>
            <person name="Liu H."/>
            <person name="Sun Y."/>
            <person name="Le M."/>
            <person name="Wang Q."/>
            <person name="Wei S."/>
            <person name="Zheng Y."/>
            <person name="Lin W."/>
            <person name="Duan Y."/>
            <person name="Cao H."/>
            <person name="Xiong S."/>
            <person name="Wang X."/>
            <person name="Wei L."/>
            <person name="Li C."/>
            <person name="Ma Q."/>
            <person name="Ju M."/>
            <person name="Zhao R."/>
            <person name="Li G."/>
            <person name="Mu C."/>
            <person name="Tian Q."/>
            <person name="Mei H."/>
            <person name="Zhang T."/>
            <person name="Gao T."/>
            <person name="Zhang H."/>
        </authorList>
    </citation>
    <scope>NUCLEOTIDE SEQUENCE</scope>
    <source>
        <strain evidence="2">3651</strain>
    </source>
</reference>
<evidence type="ECO:0000313" key="2">
    <source>
        <dbReference type="EMBL" id="KAK4440404.1"/>
    </source>
</evidence>
<dbReference type="Proteomes" id="UP001293254">
    <property type="component" value="Unassembled WGS sequence"/>
</dbReference>
<name>A0AAE2D046_9LAMI</name>
<feature type="compositionally biased region" description="Basic and acidic residues" evidence="1">
    <location>
        <begin position="350"/>
        <end position="359"/>
    </location>
</feature>